<evidence type="ECO:0000313" key="1">
    <source>
        <dbReference type="EMBL" id="VVV43759.1"/>
    </source>
</evidence>
<reference evidence="1" key="1">
    <citation type="submission" date="2019-09" db="EMBL/GenBank/DDBJ databases">
        <authorList>
            <person name="Zhang L."/>
        </authorList>
    </citation>
    <scope>NUCLEOTIDE SEQUENCE</scope>
</reference>
<gene>
    <name evidence="1" type="ORF">NYM_LOCUS2043</name>
</gene>
<dbReference type="AlphaFoldDB" id="A0A5K0VUX3"/>
<name>A0A5K0VUX3_9MAGN</name>
<dbReference type="EMBL" id="LR721774">
    <property type="protein sequence ID" value="VVV43759.1"/>
    <property type="molecule type" value="Genomic_DNA"/>
</dbReference>
<protein>
    <submittedName>
        <fullName evidence="1">Uncharacterized protein</fullName>
    </submittedName>
</protein>
<sequence length="35" mass="3854">MNVAAARTPMLSQFLSLVGFTQVDPMKLVQVFTIV</sequence>
<organism evidence="1">
    <name type="scientific">Nymphaea colorata</name>
    <name type="common">pocket water lily</name>
    <dbReference type="NCBI Taxonomy" id="210225"/>
    <lineage>
        <taxon>Eukaryota</taxon>
        <taxon>Viridiplantae</taxon>
        <taxon>Streptophyta</taxon>
        <taxon>Embryophyta</taxon>
        <taxon>Tracheophyta</taxon>
        <taxon>Spermatophyta</taxon>
        <taxon>Magnoliopsida</taxon>
        <taxon>Nymphaeales</taxon>
        <taxon>Nymphaeaceae</taxon>
        <taxon>Nymphaea</taxon>
    </lineage>
</organism>
<accession>A0A5K0VUX3</accession>
<proteinExistence type="predicted"/>